<keyword evidence="3" id="KW-1185">Reference proteome</keyword>
<comment type="caution">
    <text evidence="2">The sequence shown here is derived from an EMBL/GenBank/DDBJ whole genome shotgun (WGS) entry which is preliminary data.</text>
</comment>
<protein>
    <submittedName>
        <fullName evidence="2">Uncharacterized protein</fullName>
    </submittedName>
</protein>
<dbReference type="OrthoDB" id="680059at2759"/>
<evidence type="ECO:0000313" key="2">
    <source>
        <dbReference type="EMBL" id="CAD6333922.1"/>
    </source>
</evidence>
<dbReference type="AlphaFoldDB" id="A0A811RVI6"/>
<dbReference type="Proteomes" id="UP000604825">
    <property type="component" value="Unassembled WGS sequence"/>
</dbReference>
<organism evidence="2 3">
    <name type="scientific">Miscanthus lutarioriparius</name>
    <dbReference type="NCBI Taxonomy" id="422564"/>
    <lineage>
        <taxon>Eukaryota</taxon>
        <taxon>Viridiplantae</taxon>
        <taxon>Streptophyta</taxon>
        <taxon>Embryophyta</taxon>
        <taxon>Tracheophyta</taxon>
        <taxon>Spermatophyta</taxon>
        <taxon>Magnoliopsida</taxon>
        <taxon>Liliopsida</taxon>
        <taxon>Poales</taxon>
        <taxon>Poaceae</taxon>
        <taxon>PACMAD clade</taxon>
        <taxon>Panicoideae</taxon>
        <taxon>Andropogonodae</taxon>
        <taxon>Andropogoneae</taxon>
        <taxon>Saccharinae</taxon>
        <taxon>Miscanthus</taxon>
    </lineage>
</organism>
<evidence type="ECO:0000313" key="3">
    <source>
        <dbReference type="Proteomes" id="UP000604825"/>
    </source>
</evidence>
<gene>
    <name evidence="2" type="ORF">NCGR_LOCUS58020</name>
</gene>
<feature type="region of interest" description="Disordered" evidence="1">
    <location>
        <begin position="29"/>
        <end position="50"/>
    </location>
</feature>
<name>A0A811RVI6_9POAL</name>
<reference evidence="2" key="1">
    <citation type="submission" date="2020-10" db="EMBL/GenBank/DDBJ databases">
        <authorList>
            <person name="Han B."/>
            <person name="Lu T."/>
            <person name="Zhao Q."/>
            <person name="Huang X."/>
            <person name="Zhao Y."/>
        </authorList>
    </citation>
    <scope>NUCLEOTIDE SEQUENCE</scope>
</reference>
<sequence>MVTAIAGGGVPAVVTKHRRRLCVLRSASDCSSTTGRPLNGGRDKRRNQDSQIPRGNVVMCLHLLCHLHHAACSSPPPRAPHLALGTATVLVRKGTFRSEEAHDLFDELLRQATHVPGRELNGFLAVLARAPASAAYRDGPALAVALFNRAYRAHGTPMASSWTAAPAHTAQS</sequence>
<evidence type="ECO:0000256" key="1">
    <source>
        <dbReference type="SAM" id="MobiDB-lite"/>
    </source>
</evidence>
<proteinExistence type="predicted"/>
<dbReference type="EMBL" id="CAJGYO010000017">
    <property type="protein sequence ID" value="CAD6333922.1"/>
    <property type="molecule type" value="Genomic_DNA"/>
</dbReference>
<accession>A0A811RVI6</accession>